<dbReference type="PROSITE" id="PS51318">
    <property type="entry name" value="TAT"/>
    <property type="match status" value="1"/>
</dbReference>
<dbReference type="Proteomes" id="UP001434337">
    <property type="component" value="Chromosome"/>
</dbReference>
<dbReference type="Pfam" id="PF01547">
    <property type="entry name" value="SBP_bac_1"/>
    <property type="match status" value="1"/>
</dbReference>
<dbReference type="PANTHER" id="PTHR43649:SF12">
    <property type="entry name" value="DIACETYLCHITOBIOSE BINDING PROTEIN DASA"/>
    <property type="match status" value="1"/>
</dbReference>
<name>A0ABZ3C6S1_9ACTN</name>
<dbReference type="InterPro" id="IPR050490">
    <property type="entry name" value="Bact_solute-bd_prot1"/>
</dbReference>
<organism evidence="1 2">
    <name type="scientific">Propioniciclava soli</name>
    <dbReference type="NCBI Taxonomy" id="2775081"/>
    <lineage>
        <taxon>Bacteria</taxon>
        <taxon>Bacillati</taxon>
        <taxon>Actinomycetota</taxon>
        <taxon>Actinomycetes</taxon>
        <taxon>Propionibacteriales</taxon>
        <taxon>Propionibacteriaceae</taxon>
        <taxon>Propioniciclava</taxon>
    </lineage>
</organism>
<dbReference type="InterPro" id="IPR006311">
    <property type="entry name" value="TAT_signal"/>
</dbReference>
<protein>
    <submittedName>
        <fullName evidence="1">ABC transporter substrate-binding protein</fullName>
    </submittedName>
</protein>
<dbReference type="RefSeq" id="WP_232548339.1">
    <property type="nucleotide sequence ID" value="NZ_CP115965.1"/>
</dbReference>
<accession>A0ABZ3C6S1</accession>
<dbReference type="EMBL" id="CP115965">
    <property type="protein sequence ID" value="WZW97919.1"/>
    <property type="molecule type" value="Genomic_DNA"/>
</dbReference>
<keyword evidence="2" id="KW-1185">Reference proteome</keyword>
<reference evidence="1 2" key="1">
    <citation type="journal article" date="2023" name="Environ Microbiome">
        <title>A coral-associated actinobacterium mitigates coral bleaching under heat stress.</title>
        <authorList>
            <person name="Li J."/>
            <person name="Zou Y."/>
            <person name="Li Q."/>
            <person name="Zhang J."/>
            <person name="Bourne D.G."/>
            <person name="Lyu Y."/>
            <person name="Liu C."/>
            <person name="Zhang S."/>
        </authorList>
    </citation>
    <scope>NUCLEOTIDE SEQUENCE [LARGE SCALE GENOMIC DNA]</scope>
    <source>
        <strain evidence="1 2">SCSIO 13291</strain>
    </source>
</reference>
<dbReference type="InterPro" id="IPR006059">
    <property type="entry name" value="SBP"/>
</dbReference>
<dbReference type="PANTHER" id="PTHR43649">
    <property type="entry name" value="ARABINOSE-BINDING PROTEIN-RELATED"/>
    <property type="match status" value="1"/>
</dbReference>
<evidence type="ECO:0000313" key="2">
    <source>
        <dbReference type="Proteomes" id="UP001434337"/>
    </source>
</evidence>
<proteinExistence type="predicted"/>
<gene>
    <name evidence="1" type="ORF">PCC79_13630</name>
</gene>
<sequence>MNHSSPFGITRRNLLLGSAGLAGSAVLTGCVGAGAGPAAQPSTGTGGGTPAEVAREVVLQSNMQDAGPRQALADVIGGVSDFDVTINTVATSQFRAQLPTYLTSNQAPDVLTWYAGSVTNSFAEEGLLYDVSELWESGNASGFSDALKDLSTYDGRQYFVPTNYYWWALFHRTSSFEEWGVSAVETWDEFMGLLDNLQTRGVAPLTTGLANNAWMAAAWFDYLDLRVNGADFHRELLAGQHSFNSDEVRAVMARYAEILPYFHPDSLSWDPQQAAAPIARNEAAMYLVGTFATAYWPEDQQSDLDFFSVPTIDPSIPSAEEAPTDGFMVAANARNPEGGKAVADYLASAAAQQEFIEKAVSPNLPTHPDVDTAGFSPLIQKGLELLNGTDQITQFFNRDSNDELQGTADTALMRFINAPGDVDVILADWQTAAEQVFSQ</sequence>
<dbReference type="Gene3D" id="3.40.190.10">
    <property type="entry name" value="Periplasmic binding protein-like II"/>
    <property type="match status" value="2"/>
</dbReference>
<dbReference type="SUPFAM" id="SSF53850">
    <property type="entry name" value="Periplasmic binding protein-like II"/>
    <property type="match status" value="1"/>
</dbReference>
<evidence type="ECO:0000313" key="1">
    <source>
        <dbReference type="EMBL" id="WZW97919.1"/>
    </source>
</evidence>